<accession>A0A9N9BNG6</accession>
<dbReference type="EMBL" id="CAJVPS010002689">
    <property type="protein sequence ID" value="CAG8574221.1"/>
    <property type="molecule type" value="Genomic_DNA"/>
</dbReference>
<evidence type="ECO:0000313" key="1">
    <source>
        <dbReference type="EMBL" id="CAG8574221.1"/>
    </source>
</evidence>
<dbReference type="InterPro" id="IPR032675">
    <property type="entry name" value="LRR_dom_sf"/>
</dbReference>
<dbReference type="OrthoDB" id="2368966at2759"/>
<keyword evidence="2" id="KW-1185">Reference proteome</keyword>
<protein>
    <submittedName>
        <fullName evidence="1">2305_t:CDS:1</fullName>
    </submittedName>
</protein>
<reference evidence="1" key="1">
    <citation type="submission" date="2021-06" db="EMBL/GenBank/DDBJ databases">
        <authorList>
            <person name="Kallberg Y."/>
            <person name="Tangrot J."/>
            <person name="Rosling A."/>
        </authorList>
    </citation>
    <scope>NUCLEOTIDE SEQUENCE</scope>
    <source>
        <strain evidence="1">FL130A</strain>
    </source>
</reference>
<sequence>MTHRQSLIEIQQQRSSTLFEIPEEYHEYHLAQQPQEPRTQTQLTHIPINCIHQILVYIDYDIKTLASLILVSRIWAEAVIPIIWANPFDYLSKSGIIDTYISCLALRERKKLWRKGFPVVTKKRKRPTFDYSAYLKELSLGTLFEAVEIWLCEQHKGWASIKDAPILWEAICKLLLSQRSNLQSLSLDWGRQSIWQQYPKLLETSYKNAYLKSLNKISLHYIPDWQMLLNLRKCAPQIETLEILDYALSPSPKRNEERIFAELMLELKALKNFKLFGYGTFPQVMLSSLTFAGLANCKQIEEIVVRNCHYAKEEDLAPLAQAEFPKLRKIYIDECDPPWDKIMAAMIVNNVSSLETLHYCLIRPFWWQRPYRPPSDLAGILLGWLRKFPISPEKLDDTALALYSCESRLEELSLF</sequence>
<dbReference type="Proteomes" id="UP000789508">
    <property type="component" value="Unassembled WGS sequence"/>
</dbReference>
<gene>
    <name evidence="1" type="ORF">ALEPTO_LOCUS6956</name>
</gene>
<evidence type="ECO:0000313" key="2">
    <source>
        <dbReference type="Proteomes" id="UP000789508"/>
    </source>
</evidence>
<proteinExistence type="predicted"/>
<dbReference type="SUPFAM" id="SSF52047">
    <property type="entry name" value="RNI-like"/>
    <property type="match status" value="1"/>
</dbReference>
<name>A0A9N9BNG6_9GLOM</name>
<dbReference type="Gene3D" id="3.80.10.10">
    <property type="entry name" value="Ribonuclease Inhibitor"/>
    <property type="match status" value="1"/>
</dbReference>
<dbReference type="AlphaFoldDB" id="A0A9N9BNG6"/>
<comment type="caution">
    <text evidence="1">The sequence shown here is derived from an EMBL/GenBank/DDBJ whole genome shotgun (WGS) entry which is preliminary data.</text>
</comment>
<organism evidence="1 2">
    <name type="scientific">Ambispora leptoticha</name>
    <dbReference type="NCBI Taxonomy" id="144679"/>
    <lineage>
        <taxon>Eukaryota</taxon>
        <taxon>Fungi</taxon>
        <taxon>Fungi incertae sedis</taxon>
        <taxon>Mucoromycota</taxon>
        <taxon>Glomeromycotina</taxon>
        <taxon>Glomeromycetes</taxon>
        <taxon>Archaeosporales</taxon>
        <taxon>Ambisporaceae</taxon>
        <taxon>Ambispora</taxon>
    </lineage>
</organism>